<accession>A0A9X1X729</accession>
<evidence type="ECO:0000313" key="3">
    <source>
        <dbReference type="EMBL" id="MCK6255337.1"/>
    </source>
</evidence>
<name>A0A9X1X729_9BACL</name>
<keyword evidence="4" id="KW-1185">Reference proteome</keyword>
<proteinExistence type="predicted"/>
<evidence type="ECO:0000259" key="2">
    <source>
        <dbReference type="Pfam" id="PF01882"/>
    </source>
</evidence>
<dbReference type="PANTHER" id="PTHR34351:SF2">
    <property type="entry name" value="DUF58 DOMAIN-CONTAINING PROTEIN"/>
    <property type="match status" value="1"/>
</dbReference>
<gene>
    <name evidence="3" type="ORF">LCY76_01670</name>
</gene>
<feature type="domain" description="DUF58" evidence="2">
    <location>
        <begin position="216"/>
        <end position="370"/>
    </location>
</feature>
<dbReference type="RefSeq" id="WP_248251178.1">
    <property type="nucleotide sequence ID" value="NZ_JAIWJX010000002.1"/>
</dbReference>
<evidence type="ECO:0000256" key="1">
    <source>
        <dbReference type="SAM" id="Phobius"/>
    </source>
</evidence>
<feature type="transmembrane region" description="Helical" evidence="1">
    <location>
        <begin position="42"/>
        <end position="62"/>
    </location>
</feature>
<dbReference type="PANTHER" id="PTHR34351">
    <property type="entry name" value="SLR1927 PROTEIN-RELATED"/>
    <property type="match status" value="1"/>
</dbReference>
<keyword evidence="1" id="KW-0472">Membrane</keyword>
<keyword evidence="1" id="KW-0812">Transmembrane</keyword>
<evidence type="ECO:0000313" key="4">
    <source>
        <dbReference type="Proteomes" id="UP001139011"/>
    </source>
</evidence>
<sequence length="423" mass="48845">MKRLKWKLNSKYKTPLGLAGIVLLLGLTFSYAMFQGGFVSWFLFYSVFPFTVYTVTMVFYPLHRIRMTRELSKDLLMAGEELTVTIRLKRKTPFPLFYLVIHDEIPAPLYKEALHGGEEDQIHSRVLFFPLFKKNLVYTYRIKPVPRGVYELNSIALKTGDVFGFVQKEIKINLSDKVFIYPRYQEIERWEMDKHLQSGIQRAGRKSLTDYTSTVSVRDYAPGDKLSWLHWKASARSSKLLTKVFEHQRNDDYVIVLDQSAESYGNHDWLFEKAVSFAASITHYSVQKGASLGLYSSRNKGQLLINSGTDHEWRIFHELASVQPDIKKPFYEWLKQEFIDGRLEGRTVVIISPLLDDVMIKTLEMVTARQANAVYFYMSANDRLHPQELTSIHRLNNSLIPAVSIYGPRFSDALKAGANRASI</sequence>
<reference evidence="3" key="1">
    <citation type="submission" date="2021-09" db="EMBL/GenBank/DDBJ databases">
        <title>Genome analysis of Fictibacillus sp. KIGAM418 isolated from marine sediment.</title>
        <authorList>
            <person name="Seo M.-J."/>
            <person name="Cho E.-S."/>
            <person name="Hwang C.Y."/>
        </authorList>
    </citation>
    <scope>NUCLEOTIDE SEQUENCE</scope>
    <source>
        <strain evidence="3">KIGAM418</strain>
    </source>
</reference>
<dbReference type="Pfam" id="PF01882">
    <property type="entry name" value="DUF58"/>
    <property type="match status" value="1"/>
</dbReference>
<dbReference type="InterPro" id="IPR002881">
    <property type="entry name" value="DUF58"/>
</dbReference>
<dbReference type="Proteomes" id="UP001139011">
    <property type="component" value="Unassembled WGS sequence"/>
</dbReference>
<organism evidence="3 4">
    <name type="scientific">Fictibacillus marinisediminis</name>
    <dbReference type="NCBI Taxonomy" id="2878389"/>
    <lineage>
        <taxon>Bacteria</taxon>
        <taxon>Bacillati</taxon>
        <taxon>Bacillota</taxon>
        <taxon>Bacilli</taxon>
        <taxon>Bacillales</taxon>
        <taxon>Fictibacillaceae</taxon>
        <taxon>Fictibacillus</taxon>
    </lineage>
</organism>
<comment type="caution">
    <text evidence="3">The sequence shown here is derived from an EMBL/GenBank/DDBJ whole genome shotgun (WGS) entry which is preliminary data.</text>
</comment>
<dbReference type="EMBL" id="JAIWJX010000002">
    <property type="protein sequence ID" value="MCK6255337.1"/>
    <property type="molecule type" value="Genomic_DNA"/>
</dbReference>
<dbReference type="AlphaFoldDB" id="A0A9X1X729"/>
<keyword evidence="1" id="KW-1133">Transmembrane helix</keyword>
<protein>
    <submittedName>
        <fullName evidence="3">DUF58 domain-containing protein</fullName>
    </submittedName>
</protein>